<dbReference type="SUPFAM" id="SSF55729">
    <property type="entry name" value="Acyl-CoA N-acyltransferases (Nat)"/>
    <property type="match status" value="1"/>
</dbReference>
<gene>
    <name evidence="2" type="ORF">EHS25_000419</name>
</gene>
<dbReference type="AlphaFoldDB" id="A0A427YW71"/>
<sequence length="198" mass="20982">MGTTPDLPRADTNANVLIRKETPADVHAIYQLNVAAFRTDAEARLVDSLRSSGGLMLSLVAELEGEVVGHIGFSPVTVTPTTVSTSSPSPNVEETIGASVGVGLAPVAVLPTYQRRGIGASLIQAGLSQLRSRGDAPFCVVLGHADYYPRHGFLRASTFGIRWERPVPDDIFFVQELIPGGLGGVGGVVRFRPEFDSV</sequence>
<dbReference type="InterPro" id="IPR016181">
    <property type="entry name" value="Acyl_CoA_acyltransferase"/>
</dbReference>
<feature type="domain" description="N-acetyltransferase" evidence="1">
    <location>
        <begin position="16"/>
        <end position="178"/>
    </location>
</feature>
<comment type="caution">
    <text evidence="2">The sequence shown here is derived from an EMBL/GenBank/DDBJ whole genome shotgun (WGS) entry which is preliminary data.</text>
</comment>
<accession>A0A427YW71</accession>
<dbReference type="EMBL" id="RSCD01000001">
    <property type="protein sequence ID" value="RSH95332.1"/>
    <property type="molecule type" value="Genomic_DNA"/>
</dbReference>
<dbReference type="CDD" id="cd04301">
    <property type="entry name" value="NAT_SF"/>
    <property type="match status" value="1"/>
</dbReference>
<dbReference type="PANTHER" id="PTHR43617">
    <property type="entry name" value="L-AMINO ACID N-ACETYLTRANSFERASE"/>
    <property type="match status" value="1"/>
</dbReference>
<dbReference type="PANTHER" id="PTHR43617:SF2">
    <property type="entry name" value="UPF0039 PROTEIN SLL0451"/>
    <property type="match status" value="1"/>
</dbReference>
<dbReference type="Pfam" id="PF00583">
    <property type="entry name" value="Acetyltransf_1"/>
    <property type="match status" value="1"/>
</dbReference>
<reference evidence="2 3" key="1">
    <citation type="submission" date="2018-11" db="EMBL/GenBank/DDBJ databases">
        <title>Genome sequence of Saitozyma podzolica DSM 27192.</title>
        <authorList>
            <person name="Aliyu H."/>
            <person name="Gorte O."/>
            <person name="Ochsenreither K."/>
        </authorList>
    </citation>
    <scope>NUCLEOTIDE SEQUENCE [LARGE SCALE GENOMIC DNA]</scope>
    <source>
        <strain evidence="2 3">DSM 27192</strain>
    </source>
</reference>
<organism evidence="2 3">
    <name type="scientific">Saitozyma podzolica</name>
    <dbReference type="NCBI Taxonomy" id="1890683"/>
    <lineage>
        <taxon>Eukaryota</taxon>
        <taxon>Fungi</taxon>
        <taxon>Dikarya</taxon>
        <taxon>Basidiomycota</taxon>
        <taxon>Agaricomycotina</taxon>
        <taxon>Tremellomycetes</taxon>
        <taxon>Tremellales</taxon>
        <taxon>Trimorphomycetaceae</taxon>
        <taxon>Saitozyma</taxon>
    </lineage>
</organism>
<dbReference type="InterPro" id="IPR050276">
    <property type="entry name" value="MshD_Acetyltransferase"/>
</dbReference>
<name>A0A427YW71_9TREE</name>
<dbReference type="InterPro" id="IPR000182">
    <property type="entry name" value="GNAT_dom"/>
</dbReference>
<protein>
    <recommendedName>
        <fullName evidence="1">N-acetyltransferase domain-containing protein</fullName>
    </recommendedName>
</protein>
<dbReference type="PROSITE" id="PS51186">
    <property type="entry name" value="GNAT"/>
    <property type="match status" value="1"/>
</dbReference>
<proteinExistence type="predicted"/>
<dbReference type="OrthoDB" id="202470at2759"/>
<dbReference type="GO" id="GO:0016747">
    <property type="term" value="F:acyltransferase activity, transferring groups other than amino-acyl groups"/>
    <property type="evidence" value="ECO:0007669"/>
    <property type="project" value="InterPro"/>
</dbReference>
<dbReference type="Gene3D" id="3.40.630.30">
    <property type="match status" value="1"/>
</dbReference>
<keyword evidence="3" id="KW-1185">Reference proteome</keyword>
<evidence type="ECO:0000313" key="3">
    <source>
        <dbReference type="Proteomes" id="UP000279259"/>
    </source>
</evidence>
<evidence type="ECO:0000313" key="2">
    <source>
        <dbReference type="EMBL" id="RSH95332.1"/>
    </source>
</evidence>
<evidence type="ECO:0000259" key="1">
    <source>
        <dbReference type="PROSITE" id="PS51186"/>
    </source>
</evidence>
<dbReference type="Proteomes" id="UP000279259">
    <property type="component" value="Unassembled WGS sequence"/>
</dbReference>